<dbReference type="Proteomes" id="UP000555103">
    <property type="component" value="Unassembled WGS sequence"/>
</dbReference>
<dbReference type="PANTHER" id="PTHR40661:SF1">
    <property type="entry name" value="HTH CRO_C1-TYPE DOMAIN-CONTAINING PROTEIN"/>
    <property type="match status" value="1"/>
</dbReference>
<dbReference type="InterPro" id="IPR039418">
    <property type="entry name" value="LexA-like"/>
</dbReference>
<sequence>MISQEDNTLTQKERILKFLEQQGITKNKFYMQTGISNGTLDKKSGVTGDTITKIHAAYSDLNLDWLIAGEGEMLKSSVFSIHSDLKSIRDQYAAIVNIDPDDISEKNIINMESPLEFVPIFSYRESHPCEGYLSIPKLGNCDGAGYVKTDSMYPLIKPGDIVCYKTANNTNLIHWGEMYIIYIFIDGEEYLTIKKIEKSDFDDEYVRLTGYNQIYQPKDIPLKNIQWKALIKAHVSYNSIM</sequence>
<keyword evidence="6" id="KW-1185">Reference proteome</keyword>
<dbReference type="CDD" id="cd06529">
    <property type="entry name" value="S24_LexA-like"/>
    <property type="match status" value="1"/>
</dbReference>
<evidence type="ECO:0000256" key="3">
    <source>
        <dbReference type="ARBA" id="ARBA00023163"/>
    </source>
</evidence>
<dbReference type="PANTHER" id="PTHR40661">
    <property type="match status" value="1"/>
</dbReference>
<dbReference type="AlphaFoldDB" id="A0A840CLT1"/>
<gene>
    <name evidence="5" type="ORF">GGR21_002931</name>
</gene>
<comment type="caution">
    <text evidence="5">The sequence shown here is derived from an EMBL/GenBank/DDBJ whole genome shotgun (WGS) entry which is preliminary data.</text>
</comment>
<organism evidence="5 6">
    <name type="scientific">Dysgonomonas hofstadii</name>
    <dbReference type="NCBI Taxonomy" id="637886"/>
    <lineage>
        <taxon>Bacteria</taxon>
        <taxon>Pseudomonadati</taxon>
        <taxon>Bacteroidota</taxon>
        <taxon>Bacteroidia</taxon>
        <taxon>Bacteroidales</taxon>
        <taxon>Dysgonomonadaceae</taxon>
        <taxon>Dysgonomonas</taxon>
    </lineage>
</organism>
<evidence type="ECO:0000259" key="4">
    <source>
        <dbReference type="Pfam" id="PF00717"/>
    </source>
</evidence>
<dbReference type="GO" id="GO:0003677">
    <property type="term" value="F:DNA binding"/>
    <property type="evidence" value="ECO:0007669"/>
    <property type="project" value="UniProtKB-KW"/>
</dbReference>
<evidence type="ECO:0000313" key="5">
    <source>
        <dbReference type="EMBL" id="MBB4037017.1"/>
    </source>
</evidence>
<keyword evidence="3" id="KW-0804">Transcription</keyword>
<protein>
    <recommendedName>
        <fullName evidence="4">Peptidase S24/S26A/S26B/S26C domain-containing protein</fullName>
    </recommendedName>
</protein>
<feature type="domain" description="Peptidase S24/S26A/S26B/S26C" evidence="4">
    <location>
        <begin position="139"/>
        <end position="228"/>
    </location>
</feature>
<evidence type="ECO:0000256" key="2">
    <source>
        <dbReference type="ARBA" id="ARBA00023125"/>
    </source>
</evidence>
<dbReference type="InterPro" id="IPR015927">
    <property type="entry name" value="Peptidase_S24_S26A/B/C"/>
</dbReference>
<evidence type="ECO:0000313" key="6">
    <source>
        <dbReference type="Proteomes" id="UP000555103"/>
    </source>
</evidence>
<keyword evidence="1" id="KW-0805">Transcription regulation</keyword>
<dbReference type="EMBL" id="JACIEP010000010">
    <property type="protein sequence ID" value="MBB4037017.1"/>
    <property type="molecule type" value="Genomic_DNA"/>
</dbReference>
<evidence type="ECO:0000256" key="1">
    <source>
        <dbReference type="ARBA" id="ARBA00023015"/>
    </source>
</evidence>
<dbReference type="RefSeq" id="WP_183307897.1">
    <property type="nucleotide sequence ID" value="NZ_JACIEP010000010.1"/>
</dbReference>
<accession>A0A840CLT1</accession>
<reference evidence="5 6" key="1">
    <citation type="submission" date="2020-08" db="EMBL/GenBank/DDBJ databases">
        <title>Genomic Encyclopedia of Type Strains, Phase IV (KMG-IV): sequencing the most valuable type-strain genomes for metagenomic binning, comparative biology and taxonomic classification.</title>
        <authorList>
            <person name="Goeker M."/>
        </authorList>
    </citation>
    <scope>NUCLEOTIDE SEQUENCE [LARGE SCALE GENOMIC DNA]</scope>
    <source>
        <strain evidence="5 6">DSM 104969</strain>
    </source>
</reference>
<name>A0A840CLT1_9BACT</name>
<proteinExistence type="predicted"/>
<dbReference type="Gene3D" id="2.10.109.10">
    <property type="entry name" value="Umud Fragment, subunit A"/>
    <property type="match status" value="1"/>
</dbReference>
<keyword evidence="2" id="KW-0238">DNA-binding</keyword>
<dbReference type="Pfam" id="PF00717">
    <property type="entry name" value="Peptidase_S24"/>
    <property type="match status" value="1"/>
</dbReference>